<comment type="caution">
    <text evidence="2">The sequence shown here is derived from an EMBL/GenBank/DDBJ whole genome shotgun (WGS) entry which is preliminary data.</text>
</comment>
<reference evidence="2" key="1">
    <citation type="submission" date="2022-02" db="EMBL/GenBank/DDBJ databases">
        <authorList>
            <person name="Henning P.M."/>
            <person name="McCubbin A.G."/>
            <person name="Shore J.S."/>
        </authorList>
    </citation>
    <scope>NUCLEOTIDE SEQUENCE</scope>
    <source>
        <strain evidence="2">F60SS</strain>
        <tissue evidence="2">Leaves</tissue>
    </source>
</reference>
<keyword evidence="3" id="KW-1185">Reference proteome</keyword>
<proteinExistence type="predicted"/>
<reference evidence="2" key="2">
    <citation type="journal article" date="2023" name="Plants (Basel)">
        <title>Annotation of the Turnera subulata (Passifloraceae) Draft Genome Reveals the S-Locus Evolved after the Divergence of Turneroideae from Passifloroideae in a Stepwise Manner.</title>
        <authorList>
            <person name="Henning P.M."/>
            <person name="Roalson E.H."/>
            <person name="Mir W."/>
            <person name="McCubbin A.G."/>
            <person name="Shore J.S."/>
        </authorList>
    </citation>
    <scope>NUCLEOTIDE SEQUENCE</scope>
    <source>
        <strain evidence="2">F60SS</strain>
    </source>
</reference>
<dbReference type="SUPFAM" id="SSF51430">
    <property type="entry name" value="NAD(P)-linked oxidoreductase"/>
    <property type="match status" value="1"/>
</dbReference>
<gene>
    <name evidence="2" type="ORF">Tsubulata_045545</name>
</gene>
<evidence type="ECO:0000256" key="1">
    <source>
        <dbReference type="SAM" id="MobiDB-lite"/>
    </source>
</evidence>
<feature type="non-terminal residue" evidence="2">
    <location>
        <position position="137"/>
    </location>
</feature>
<feature type="non-terminal residue" evidence="2">
    <location>
        <position position="1"/>
    </location>
</feature>
<evidence type="ECO:0000313" key="3">
    <source>
        <dbReference type="Proteomes" id="UP001141552"/>
    </source>
</evidence>
<feature type="compositionally biased region" description="Basic residues" evidence="1">
    <location>
        <begin position="26"/>
        <end position="40"/>
    </location>
</feature>
<accession>A0A9Q0F9H3</accession>
<sequence>FNDDRQSHRGSRARQRRRQGPQPRLPQHRQVPRCRRRRRRSFAENEDLHTQWRAAKRSNTMKDSGRTQLDENSAVTLFSVEISSVIGILIVPKFMTMKKRCNDHPEDVSKALSKSLDDLQLDYVDLYLNSDTPIIRY</sequence>
<dbReference type="Proteomes" id="UP001141552">
    <property type="component" value="Unassembled WGS sequence"/>
</dbReference>
<feature type="region of interest" description="Disordered" evidence="1">
    <location>
        <begin position="1"/>
        <end position="49"/>
    </location>
</feature>
<dbReference type="InterPro" id="IPR036812">
    <property type="entry name" value="NAD(P)_OxRdtase_dom_sf"/>
</dbReference>
<name>A0A9Q0F9H3_9ROSI</name>
<organism evidence="2 3">
    <name type="scientific">Turnera subulata</name>
    <dbReference type="NCBI Taxonomy" id="218843"/>
    <lineage>
        <taxon>Eukaryota</taxon>
        <taxon>Viridiplantae</taxon>
        <taxon>Streptophyta</taxon>
        <taxon>Embryophyta</taxon>
        <taxon>Tracheophyta</taxon>
        <taxon>Spermatophyta</taxon>
        <taxon>Magnoliopsida</taxon>
        <taxon>eudicotyledons</taxon>
        <taxon>Gunneridae</taxon>
        <taxon>Pentapetalae</taxon>
        <taxon>rosids</taxon>
        <taxon>fabids</taxon>
        <taxon>Malpighiales</taxon>
        <taxon>Passifloraceae</taxon>
        <taxon>Turnera</taxon>
    </lineage>
</organism>
<dbReference type="Gene3D" id="3.20.20.100">
    <property type="entry name" value="NADP-dependent oxidoreductase domain"/>
    <property type="match status" value="1"/>
</dbReference>
<protein>
    <recommendedName>
        <fullName evidence="4">NADP-dependent oxidoreductase domain-containing protein</fullName>
    </recommendedName>
</protein>
<evidence type="ECO:0008006" key="4">
    <source>
        <dbReference type="Google" id="ProtNLM"/>
    </source>
</evidence>
<dbReference type="EMBL" id="JAKUCV010006421">
    <property type="protein sequence ID" value="KAJ4827408.1"/>
    <property type="molecule type" value="Genomic_DNA"/>
</dbReference>
<evidence type="ECO:0000313" key="2">
    <source>
        <dbReference type="EMBL" id="KAJ4827408.1"/>
    </source>
</evidence>
<dbReference type="AlphaFoldDB" id="A0A9Q0F9H3"/>
<feature type="compositionally biased region" description="Basic residues" evidence="1">
    <location>
        <begin position="8"/>
        <end position="19"/>
    </location>
</feature>